<dbReference type="AlphaFoldDB" id="A0A918TBB4"/>
<evidence type="ECO:0000256" key="1">
    <source>
        <dbReference type="SAM" id="SignalP"/>
    </source>
</evidence>
<feature type="signal peptide" evidence="1">
    <location>
        <begin position="1"/>
        <end position="25"/>
    </location>
</feature>
<keyword evidence="1" id="KW-0732">Signal</keyword>
<name>A0A918TBB4_9BACT</name>
<gene>
    <name evidence="3" type="ORF">GCM10007100_00560</name>
</gene>
<dbReference type="Pfam" id="PF07589">
    <property type="entry name" value="PEP-CTERM"/>
    <property type="match status" value="1"/>
</dbReference>
<evidence type="ECO:0000259" key="2">
    <source>
        <dbReference type="Pfam" id="PF07589"/>
    </source>
</evidence>
<organism evidence="3 4">
    <name type="scientific">Roseibacillus persicicus</name>
    <dbReference type="NCBI Taxonomy" id="454148"/>
    <lineage>
        <taxon>Bacteria</taxon>
        <taxon>Pseudomonadati</taxon>
        <taxon>Verrucomicrobiota</taxon>
        <taxon>Verrucomicrobiia</taxon>
        <taxon>Verrucomicrobiales</taxon>
        <taxon>Verrucomicrobiaceae</taxon>
        <taxon>Roseibacillus</taxon>
    </lineage>
</organism>
<keyword evidence="4" id="KW-1185">Reference proteome</keyword>
<dbReference type="EMBL" id="BMXI01000001">
    <property type="protein sequence ID" value="GHC40123.1"/>
    <property type="molecule type" value="Genomic_DNA"/>
</dbReference>
<dbReference type="NCBIfam" id="TIGR02595">
    <property type="entry name" value="PEP_CTERM"/>
    <property type="match status" value="1"/>
</dbReference>
<sequence>MKPKQLKSFLTTAVAVVVFSNSTQAVTVTLNADDPLIGFMNVFELPANGGGFVFGSGWGISDLTATTDSGANSITISPNTIGDPNEFWYQNTSGTAPDPANPGGPGQAGNKLMEANIFAQETGTFAGQTVTFDFEVLADSLTGAHQARAFIRDFAPDFSSSFDIFLPLNGLSGPQSISLSTINDPGRHIQYGYQLLGENVWVTDTAPFGSITLGAVPEPSTTFLGALGLTGLVGLRRRK</sequence>
<feature type="domain" description="Ice-binding protein C-terminal" evidence="2">
    <location>
        <begin position="215"/>
        <end position="238"/>
    </location>
</feature>
<dbReference type="InterPro" id="IPR013424">
    <property type="entry name" value="Ice-binding_C"/>
</dbReference>
<proteinExistence type="predicted"/>
<dbReference type="RefSeq" id="WP_189566208.1">
    <property type="nucleotide sequence ID" value="NZ_BMXI01000001.1"/>
</dbReference>
<protein>
    <recommendedName>
        <fullName evidence="2">Ice-binding protein C-terminal domain-containing protein</fullName>
    </recommendedName>
</protein>
<reference evidence="3" key="2">
    <citation type="submission" date="2020-09" db="EMBL/GenBank/DDBJ databases">
        <authorList>
            <person name="Sun Q."/>
            <person name="Kim S."/>
        </authorList>
    </citation>
    <scope>NUCLEOTIDE SEQUENCE</scope>
    <source>
        <strain evidence="3">KCTC 12988</strain>
    </source>
</reference>
<comment type="caution">
    <text evidence="3">The sequence shown here is derived from an EMBL/GenBank/DDBJ whole genome shotgun (WGS) entry which is preliminary data.</text>
</comment>
<dbReference type="Proteomes" id="UP000644507">
    <property type="component" value="Unassembled WGS sequence"/>
</dbReference>
<evidence type="ECO:0000313" key="4">
    <source>
        <dbReference type="Proteomes" id="UP000644507"/>
    </source>
</evidence>
<feature type="chain" id="PRO_5038012591" description="Ice-binding protein C-terminal domain-containing protein" evidence="1">
    <location>
        <begin position="26"/>
        <end position="239"/>
    </location>
</feature>
<evidence type="ECO:0000313" key="3">
    <source>
        <dbReference type="EMBL" id="GHC40123.1"/>
    </source>
</evidence>
<reference evidence="3" key="1">
    <citation type="journal article" date="2014" name="Int. J. Syst. Evol. Microbiol.">
        <title>Complete genome sequence of Corynebacterium casei LMG S-19264T (=DSM 44701T), isolated from a smear-ripened cheese.</title>
        <authorList>
            <consortium name="US DOE Joint Genome Institute (JGI-PGF)"/>
            <person name="Walter F."/>
            <person name="Albersmeier A."/>
            <person name="Kalinowski J."/>
            <person name="Ruckert C."/>
        </authorList>
    </citation>
    <scope>NUCLEOTIDE SEQUENCE</scope>
    <source>
        <strain evidence="3">KCTC 12988</strain>
    </source>
</reference>
<accession>A0A918TBB4</accession>